<dbReference type="PANTHER" id="PTHR43369">
    <property type="entry name" value="PHOSPHORIBOSYLGLYCINAMIDE FORMYLTRANSFERASE"/>
    <property type="match status" value="1"/>
</dbReference>
<evidence type="ECO:0000256" key="6">
    <source>
        <dbReference type="HAMAP-Rule" id="MF_01930"/>
    </source>
</evidence>
<dbReference type="NCBIfam" id="TIGR00639">
    <property type="entry name" value="PurN"/>
    <property type="match status" value="1"/>
</dbReference>
<dbReference type="GO" id="GO:0005737">
    <property type="term" value="C:cytoplasm"/>
    <property type="evidence" value="ECO:0007669"/>
    <property type="project" value="TreeGrafter"/>
</dbReference>
<dbReference type="Gene3D" id="3.40.50.170">
    <property type="entry name" value="Formyl transferase, N-terminal domain"/>
    <property type="match status" value="1"/>
</dbReference>
<protein>
    <recommendedName>
        <fullName evidence="6">Phosphoribosylglycinamide formyltransferase</fullName>
        <ecNumber evidence="6">2.1.2.2</ecNumber>
    </recommendedName>
    <alternativeName>
        <fullName evidence="6">5'-phosphoribosylglycinamide transformylase</fullName>
    </alternativeName>
    <alternativeName>
        <fullName evidence="6">GAR transformylase</fullName>
        <shortName evidence="6">GART</shortName>
    </alternativeName>
</protein>
<name>A0A520S3P5_9GAMM</name>
<dbReference type="InterPro" id="IPR036477">
    <property type="entry name" value="Formyl_transf_N_sf"/>
</dbReference>
<sequence length="200" mass="22067">MNLGVIASNRGTNLQAIVDACREKRLDAKVSVAISNNSKSLAILRARKAGIPAFHISEKTHPSPLDLDQAILNILNTHDVDFVVLAGYLKHMGKKTLLAFPKKVINIHPSLLPSYGGKGMYGRKIHEAVLKNRDTETGITIHYVDDGYDTGEIISQLRIPIDSSDSVTSLTNRILKQEHEFLIATLNCLISKERSCRNTV</sequence>
<evidence type="ECO:0000259" key="7">
    <source>
        <dbReference type="Pfam" id="PF00551"/>
    </source>
</evidence>
<feature type="active site" description="Proton donor" evidence="6">
    <location>
        <position position="108"/>
    </location>
</feature>
<dbReference type="UniPathway" id="UPA00074">
    <property type="reaction ID" value="UER00126"/>
</dbReference>
<evidence type="ECO:0000313" key="8">
    <source>
        <dbReference type="EMBL" id="RZO77095.1"/>
    </source>
</evidence>
<feature type="binding site" evidence="6">
    <location>
        <position position="106"/>
    </location>
    <ligand>
        <name>(6R)-10-formyltetrahydrofolate</name>
        <dbReference type="ChEBI" id="CHEBI:195366"/>
    </ligand>
</feature>
<proteinExistence type="inferred from homology"/>
<evidence type="ECO:0000256" key="2">
    <source>
        <dbReference type="ARBA" id="ARBA00022679"/>
    </source>
</evidence>
<evidence type="ECO:0000256" key="3">
    <source>
        <dbReference type="ARBA" id="ARBA00022755"/>
    </source>
</evidence>
<dbReference type="EC" id="2.1.2.2" evidence="6"/>
<dbReference type="InterPro" id="IPR001555">
    <property type="entry name" value="GART_AS"/>
</dbReference>
<keyword evidence="2 6" id="KW-0808">Transferase</keyword>
<dbReference type="PROSITE" id="PS00373">
    <property type="entry name" value="GART"/>
    <property type="match status" value="1"/>
</dbReference>
<dbReference type="InterPro" id="IPR004607">
    <property type="entry name" value="GART"/>
</dbReference>
<evidence type="ECO:0000256" key="1">
    <source>
        <dbReference type="ARBA" id="ARBA00005054"/>
    </source>
</evidence>
<comment type="similarity">
    <text evidence="4 6">Belongs to the GART family.</text>
</comment>
<comment type="caution">
    <text evidence="8">The sequence shown here is derived from an EMBL/GenBank/DDBJ whole genome shotgun (WGS) entry which is preliminary data.</text>
</comment>
<dbReference type="GO" id="GO:0006189">
    <property type="term" value="P:'de novo' IMP biosynthetic process"/>
    <property type="evidence" value="ECO:0007669"/>
    <property type="project" value="UniProtKB-UniRule"/>
</dbReference>
<accession>A0A520S3P5</accession>
<dbReference type="GO" id="GO:0004644">
    <property type="term" value="F:phosphoribosylglycinamide formyltransferase activity"/>
    <property type="evidence" value="ECO:0007669"/>
    <property type="project" value="UniProtKB-UniRule"/>
</dbReference>
<dbReference type="CDD" id="cd08645">
    <property type="entry name" value="FMT_core_GART"/>
    <property type="match status" value="1"/>
</dbReference>
<evidence type="ECO:0000256" key="4">
    <source>
        <dbReference type="ARBA" id="ARBA00038440"/>
    </source>
</evidence>
<feature type="site" description="Raises pKa of active site His" evidence="6">
    <location>
        <position position="149"/>
    </location>
</feature>
<dbReference type="AlphaFoldDB" id="A0A520S3P5"/>
<comment type="caution">
    <text evidence="6">Lacks conserved residue(s) required for the propagation of feature annotation.</text>
</comment>
<dbReference type="HAMAP" id="MF_01930">
    <property type="entry name" value="PurN"/>
    <property type="match status" value="1"/>
</dbReference>
<evidence type="ECO:0000313" key="9">
    <source>
        <dbReference type="Proteomes" id="UP000316199"/>
    </source>
</evidence>
<feature type="domain" description="Formyl transferase N-terminal" evidence="7">
    <location>
        <begin position="1"/>
        <end position="185"/>
    </location>
</feature>
<gene>
    <name evidence="6 8" type="primary">purN</name>
    <name evidence="8" type="ORF">EVA68_02465</name>
</gene>
<feature type="binding site" evidence="6">
    <location>
        <begin position="11"/>
        <end position="13"/>
    </location>
    <ligand>
        <name>N(1)-(5-phospho-beta-D-ribosyl)glycinamide</name>
        <dbReference type="ChEBI" id="CHEBI:143788"/>
    </ligand>
</feature>
<keyword evidence="3 6" id="KW-0658">Purine biosynthesis</keyword>
<dbReference type="SUPFAM" id="SSF53328">
    <property type="entry name" value="Formyltransferase"/>
    <property type="match status" value="1"/>
</dbReference>
<organism evidence="8 9">
    <name type="scientific">OM182 bacterium</name>
    <dbReference type="NCBI Taxonomy" id="2510334"/>
    <lineage>
        <taxon>Bacteria</taxon>
        <taxon>Pseudomonadati</taxon>
        <taxon>Pseudomonadota</taxon>
        <taxon>Gammaproteobacteria</taxon>
        <taxon>OMG group</taxon>
        <taxon>OM182 clade</taxon>
    </lineage>
</organism>
<dbReference type="Proteomes" id="UP000316199">
    <property type="component" value="Unassembled WGS sequence"/>
</dbReference>
<dbReference type="EMBL" id="SHAG01000005">
    <property type="protein sequence ID" value="RZO77095.1"/>
    <property type="molecule type" value="Genomic_DNA"/>
</dbReference>
<comment type="pathway">
    <text evidence="1 6">Purine metabolism; IMP biosynthesis via de novo pathway; N(2)-formyl-N(1)-(5-phospho-D-ribosyl)glycinamide from N(1)-(5-phospho-D-ribosyl)glycinamide (10-formyl THF route): step 1/1.</text>
</comment>
<comment type="function">
    <text evidence="6">Catalyzes the transfer of a formyl group from 10-formyltetrahydrofolate to 5-phospho-ribosyl-glycinamide (GAR), producing 5-phospho-ribosyl-N-formylglycinamide (FGAR) and tetrahydrofolate.</text>
</comment>
<dbReference type="Pfam" id="PF00551">
    <property type="entry name" value="Formyl_trans_N"/>
    <property type="match status" value="1"/>
</dbReference>
<dbReference type="InterPro" id="IPR002376">
    <property type="entry name" value="Formyl_transf_N"/>
</dbReference>
<dbReference type="PANTHER" id="PTHR43369:SF2">
    <property type="entry name" value="PHOSPHORIBOSYLGLYCINAMIDE FORMYLTRANSFERASE"/>
    <property type="match status" value="1"/>
</dbReference>
<evidence type="ECO:0000256" key="5">
    <source>
        <dbReference type="ARBA" id="ARBA00047664"/>
    </source>
</evidence>
<reference evidence="8 9" key="1">
    <citation type="submission" date="2019-02" db="EMBL/GenBank/DDBJ databases">
        <title>Prokaryotic population dynamics and viral predation in marine succession experiment using metagenomics: the confinement effect.</title>
        <authorList>
            <person name="Haro-Moreno J.M."/>
            <person name="Rodriguez-Valera F."/>
            <person name="Lopez-Perez M."/>
        </authorList>
    </citation>
    <scope>NUCLEOTIDE SEQUENCE [LARGE SCALE GENOMIC DNA]</scope>
    <source>
        <strain evidence="8">MED-G157</strain>
    </source>
</reference>
<comment type="catalytic activity">
    <reaction evidence="5 6">
        <text>N(1)-(5-phospho-beta-D-ribosyl)glycinamide + (6R)-10-formyltetrahydrofolate = N(2)-formyl-N(1)-(5-phospho-beta-D-ribosyl)glycinamide + (6S)-5,6,7,8-tetrahydrofolate + H(+)</text>
        <dbReference type="Rhea" id="RHEA:15053"/>
        <dbReference type="ChEBI" id="CHEBI:15378"/>
        <dbReference type="ChEBI" id="CHEBI:57453"/>
        <dbReference type="ChEBI" id="CHEBI:143788"/>
        <dbReference type="ChEBI" id="CHEBI:147286"/>
        <dbReference type="ChEBI" id="CHEBI:195366"/>
        <dbReference type="EC" id="2.1.2.2"/>
    </reaction>
</comment>